<keyword evidence="2" id="KW-0479">Metal-binding</keyword>
<evidence type="ECO:0000256" key="4">
    <source>
        <dbReference type="ARBA" id="ARBA00022833"/>
    </source>
</evidence>
<evidence type="ECO:0000259" key="6">
    <source>
        <dbReference type="PROSITE" id="PS50249"/>
    </source>
</evidence>
<dbReference type="InterPro" id="IPR001405">
    <property type="entry name" value="UPF0758"/>
</dbReference>
<dbReference type="GO" id="GO:0006508">
    <property type="term" value="P:proteolysis"/>
    <property type="evidence" value="ECO:0007669"/>
    <property type="project" value="UniProtKB-KW"/>
</dbReference>
<evidence type="ECO:0000313" key="7">
    <source>
        <dbReference type="EMBL" id="MBO1106715.1"/>
    </source>
</evidence>
<keyword evidence="3" id="KW-0378">Hydrolase</keyword>
<sequence length="168" mass="18559">MSHPKLKAAEIAGTYRIRGTVTGEELLAMANHLALQRLATGTPVCQPQHVFDALQNLLQHREREIFAVLFLDCQHRILAYEELFFGSLSCAAVYPREVVKRALHFNAGAVILVHNHPSGVAEPSQADRQLTHSLINALMLVDVQILDHLVVSAESIVSMAQRGLLQNP</sequence>
<protein>
    <submittedName>
        <fullName evidence="7">DNA repair protein RadC</fullName>
    </submittedName>
</protein>
<dbReference type="Gene3D" id="3.40.140.10">
    <property type="entry name" value="Cytidine Deaminase, domain 2"/>
    <property type="match status" value="1"/>
</dbReference>
<proteinExistence type="predicted"/>
<dbReference type="AlphaFoldDB" id="A0A8I1W642"/>
<keyword evidence="4" id="KW-0862">Zinc</keyword>
<evidence type="ECO:0000256" key="5">
    <source>
        <dbReference type="ARBA" id="ARBA00023049"/>
    </source>
</evidence>
<dbReference type="InterPro" id="IPR025657">
    <property type="entry name" value="RadC_JAB"/>
</dbReference>
<dbReference type="Proteomes" id="UP000664658">
    <property type="component" value="Unassembled WGS sequence"/>
</dbReference>
<dbReference type="RefSeq" id="WP_207541405.1">
    <property type="nucleotide sequence ID" value="NZ_JAFNAA010000001.1"/>
</dbReference>
<evidence type="ECO:0000256" key="2">
    <source>
        <dbReference type="ARBA" id="ARBA00022723"/>
    </source>
</evidence>
<dbReference type="InterPro" id="IPR037518">
    <property type="entry name" value="MPN"/>
</dbReference>
<accession>A0A8I1W642</accession>
<evidence type="ECO:0000313" key="8">
    <source>
        <dbReference type="Proteomes" id="UP000664658"/>
    </source>
</evidence>
<dbReference type="Pfam" id="PF04002">
    <property type="entry name" value="RadC"/>
    <property type="match status" value="1"/>
</dbReference>
<dbReference type="PROSITE" id="PS01302">
    <property type="entry name" value="UPF0758"/>
    <property type="match status" value="1"/>
</dbReference>
<dbReference type="NCBIfam" id="TIGR00608">
    <property type="entry name" value="radc"/>
    <property type="match status" value="1"/>
</dbReference>
<dbReference type="PANTHER" id="PTHR30471">
    <property type="entry name" value="DNA REPAIR PROTEIN RADC"/>
    <property type="match status" value="1"/>
</dbReference>
<keyword evidence="5" id="KW-0482">Metalloprotease</keyword>
<dbReference type="PROSITE" id="PS50249">
    <property type="entry name" value="MPN"/>
    <property type="match status" value="1"/>
</dbReference>
<evidence type="ECO:0000256" key="3">
    <source>
        <dbReference type="ARBA" id="ARBA00022801"/>
    </source>
</evidence>
<feature type="domain" description="MPN" evidence="6">
    <location>
        <begin position="43"/>
        <end position="165"/>
    </location>
</feature>
<dbReference type="PANTHER" id="PTHR30471:SF3">
    <property type="entry name" value="UPF0758 PROTEIN YEES-RELATED"/>
    <property type="match status" value="1"/>
</dbReference>
<dbReference type="EMBL" id="JAFNAA010000001">
    <property type="protein sequence ID" value="MBO1106715.1"/>
    <property type="molecule type" value="Genomic_DNA"/>
</dbReference>
<reference evidence="7" key="1">
    <citation type="submission" date="2021-03" db="EMBL/GenBank/DDBJ databases">
        <title>Plesiomonas shigelloides zfcc0051, isolated from zebrafish feces.</title>
        <authorList>
            <person name="Vanderhoek Z."/>
            <person name="Gaulke C."/>
        </authorList>
    </citation>
    <scope>NUCLEOTIDE SEQUENCE</scope>
    <source>
        <strain evidence="7">Zfcc0051</strain>
    </source>
</reference>
<name>A0A8I1W642_PLESH</name>
<dbReference type="InterPro" id="IPR020891">
    <property type="entry name" value="UPF0758_CS"/>
</dbReference>
<organism evidence="7 8">
    <name type="scientific">Plesiomonas shigelloides</name>
    <name type="common">Aeromonas shigelloides</name>
    <dbReference type="NCBI Taxonomy" id="703"/>
    <lineage>
        <taxon>Bacteria</taxon>
        <taxon>Pseudomonadati</taxon>
        <taxon>Pseudomonadota</taxon>
        <taxon>Gammaproteobacteria</taxon>
        <taxon>Enterobacterales</taxon>
        <taxon>Enterobacteriaceae</taxon>
        <taxon>Plesiomonas</taxon>
    </lineage>
</organism>
<keyword evidence="1" id="KW-0645">Protease</keyword>
<gene>
    <name evidence="7" type="primary">radC</name>
    <name evidence="7" type="ORF">J2R62_00510</name>
</gene>
<dbReference type="CDD" id="cd08071">
    <property type="entry name" value="MPN_DUF2466"/>
    <property type="match status" value="1"/>
</dbReference>
<dbReference type="GO" id="GO:0008237">
    <property type="term" value="F:metallopeptidase activity"/>
    <property type="evidence" value="ECO:0007669"/>
    <property type="project" value="UniProtKB-KW"/>
</dbReference>
<comment type="caution">
    <text evidence="7">The sequence shown here is derived from an EMBL/GenBank/DDBJ whole genome shotgun (WGS) entry which is preliminary data.</text>
</comment>
<dbReference type="GO" id="GO:0046872">
    <property type="term" value="F:metal ion binding"/>
    <property type="evidence" value="ECO:0007669"/>
    <property type="project" value="UniProtKB-KW"/>
</dbReference>
<dbReference type="SUPFAM" id="SSF102712">
    <property type="entry name" value="JAB1/MPN domain"/>
    <property type="match status" value="1"/>
</dbReference>
<evidence type="ECO:0000256" key="1">
    <source>
        <dbReference type="ARBA" id="ARBA00022670"/>
    </source>
</evidence>